<sequence length="56" mass="6300">MYLFLHLALQPGLQHSGFNTTFIKLWLATIQRKTSSGQQHTSSLMTAKLISIPQNT</sequence>
<evidence type="ECO:0000313" key="2">
    <source>
        <dbReference type="Proteomes" id="UP000178129"/>
    </source>
</evidence>
<reference evidence="2" key="1">
    <citation type="submission" date="2016-03" db="EMBL/GenBank/DDBJ databases">
        <authorList>
            <person name="Ploux O."/>
        </authorList>
    </citation>
    <scope>NUCLEOTIDE SEQUENCE [LARGE SCALE GENOMIC DNA]</scope>
    <source>
        <strain evidence="2">UK7</strain>
    </source>
</reference>
<dbReference type="Proteomes" id="UP000178129">
    <property type="component" value="Unassembled WGS sequence"/>
</dbReference>
<organism evidence="1 2">
    <name type="scientific">Rhynchosporium graminicola</name>
    <dbReference type="NCBI Taxonomy" id="2792576"/>
    <lineage>
        <taxon>Eukaryota</taxon>
        <taxon>Fungi</taxon>
        <taxon>Dikarya</taxon>
        <taxon>Ascomycota</taxon>
        <taxon>Pezizomycotina</taxon>
        <taxon>Leotiomycetes</taxon>
        <taxon>Helotiales</taxon>
        <taxon>Ploettnerulaceae</taxon>
        <taxon>Rhynchosporium</taxon>
    </lineage>
</organism>
<proteinExistence type="predicted"/>
<dbReference type="InParanoid" id="A0A1E1KUR1"/>
<dbReference type="EMBL" id="FJUW01000023">
    <property type="protein sequence ID" value="CZT01888.1"/>
    <property type="molecule type" value="Genomic_DNA"/>
</dbReference>
<dbReference type="AlphaFoldDB" id="A0A1E1KUR1"/>
<evidence type="ECO:0000313" key="1">
    <source>
        <dbReference type="EMBL" id="CZT01888.1"/>
    </source>
</evidence>
<comment type="caution">
    <text evidence="1">The sequence shown here is derived from an EMBL/GenBank/DDBJ whole genome shotgun (WGS) entry which is preliminary data.</text>
</comment>
<name>A0A1E1KUR1_9HELO</name>
<gene>
    <name evidence="1" type="ORF">RCO7_14668</name>
</gene>
<accession>A0A1E1KUR1</accession>
<protein>
    <submittedName>
        <fullName evidence="1">Uncharacterized protein</fullName>
    </submittedName>
</protein>
<keyword evidence="2" id="KW-1185">Reference proteome</keyword>